<dbReference type="SUPFAM" id="SSF51445">
    <property type="entry name" value="(Trans)glycosidases"/>
    <property type="match status" value="1"/>
</dbReference>
<dbReference type="NCBIfam" id="NF007154">
    <property type="entry name" value="PRK09589.1"/>
    <property type="match status" value="1"/>
</dbReference>
<evidence type="ECO:0000256" key="3">
    <source>
        <dbReference type="ARBA" id="ARBA00023295"/>
    </source>
</evidence>
<evidence type="ECO:0000313" key="7">
    <source>
        <dbReference type="EMBL" id="EFH05915.1"/>
    </source>
</evidence>
<dbReference type="PRINTS" id="PR00131">
    <property type="entry name" value="GLHYDRLASE1"/>
</dbReference>
<name>D5Q805_CLODI</name>
<dbReference type="InterPro" id="IPR001360">
    <property type="entry name" value="Glyco_hydro_1"/>
</dbReference>
<sequence>MFINYTGGDISMKSNQEFLWGGAVAAHQVEGGYNKGGKGISIADVMTAGTHTISRKVTDGVIEGLNYPNHEAINFYENYKEDIRLFAEMGYKCFRTSIAWTRIFPNGDESIPNEDGLKFYDDLFDELLKYNIEPVITLSHFEMPYHLVKNYGGWRNRKLIDFFVNFCEVVMSRYKDKVKYWMTFNEINNQSITTNPIYAFTNSGIIYEEQEDKEEVMYQAVHYEFVASAKVVKIGHEINPEFKIGCMVAAIPSYPYSCNPEDMIKFVESNREQLMFTDVHVRGHYPRHTLKLWERKNYNLDITDEDKKILKEGTVDFIGCSYYLTTVVSADKTMKTTGNDSAGKADVVENPYLKTSDWGWNIDPVGLRFYLNQLYDKYELPIFIVENGFGAEDVLKSDNTVDDGYRIEYLASHIREMKKAIEIDGVDVIGYTVWGCIDPVSFTTGEMKKRYGFIYVDKNNDGSGTLKRYKKKSFDWYKNVIKFNGEIL</sequence>
<dbReference type="GO" id="GO:0016052">
    <property type="term" value="P:carbohydrate catabolic process"/>
    <property type="evidence" value="ECO:0007669"/>
    <property type="project" value="TreeGrafter"/>
</dbReference>
<dbReference type="EMBL" id="ADNX01000081">
    <property type="protein sequence ID" value="EFH05915.1"/>
    <property type="molecule type" value="Genomic_DNA"/>
</dbReference>
<evidence type="ECO:0000313" key="8">
    <source>
        <dbReference type="Proteomes" id="UP000003227"/>
    </source>
</evidence>
<dbReference type="NCBIfam" id="NF011589">
    <property type="entry name" value="PRK15014.1"/>
    <property type="match status" value="1"/>
</dbReference>
<dbReference type="GO" id="GO:0008422">
    <property type="term" value="F:beta-glucosidase activity"/>
    <property type="evidence" value="ECO:0007669"/>
    <property type="project" value="TreeGrafter"/>
</dbReference>
<dbReference type="HOGENOM" id="CLU_001859_0_2_9"/>
<evidence type="ECO:0000256" key="2">
    <source>
        <dbReference type="ARBA" id="ARBA00022801"/>
    </source>
</evidence>
<dbReference type="PROSITE" id="PS00572">
    <property type="entry name" value="GLYCOSYL_HYDROL_F1_1"/>
    <property type="match status" value="1"/>
</dbReference>
<keyword evidence="3 6" id="KW-0326">Glycosidase</keyword>
<comment type="caution">
    <text evidence="7">The sequence shown here is derived from an EMBL/GenBank/DDBJ whole genome shotgun (WGS) entry which is preliminary data.</text>
</comment>
<feature type="active site" description="Nucleophile" evidence="4">
    <location>
        <position position="386"/>
    </location>
</feature>
<protein>
    <submittedName>
        <fullName evidence="7">Glycosyl hydrolase, family 1</fullName>
    </submittedName>
</protein>
<dbReference type="InterPro" id="IPR018120">
    <property type="entry name" value="Glyco_hydro_1_AS"/>
</dbReference>
<organism evidence="7 8">
    <name type="scientific">Clostridioides difficile NAP08</name>
    <dbReference type="NCBI Taxonomy" id="525259"/>
    <lineage>
        <taxon>Bacteria</taxon>
        <taxon>Bacillati</taxon>
        <taxon>Bacillota</taxon>
        <taxon>Clostridia</taxon>
        <taxon>Peptostreptococcales</taxon>
        <taxon>Peptostreptococcaceae</taxon>
        <taxon>Clostridioides</taxon>
    </lineage>
</organism>
<evidence type="ECO:0000256" key="4">
    <source>
        <dbReference type="PROSITE-ProRule" id="PRU10055"/>
    </source>
</evidence>
<evidence type="ECO:0000256" key="5">
    <source>
        <dbReference type="RuleBase" id="RU003690"/>
    </source>
</evidence>
<dbReference type="Proteomes" id="UP000003227">
    <property type="component" value="Unassembled WGS sequence"/>
</dbReference>
<dbReference type="FunFam" id="3.20.20.80:FF:000004">
    <property type="entry name" value="Beta-glucosidase 6-phospho-beta-glucosidase"/>
    <property type="match status" value="1"/>
</dbReference>
<keyword evidence="2 6" id="KW-0378">Hydrolase</keyword>
<dbReference type="Pfam" id="PF00232">
    <property type="entry name" value="Glyco_hydro_1"/>
    <property type="match status" value="1"/>
</dbReference>
<dbReference type="AlphaFoldDB" id="D5Q805"/>
<dbReference type="InterPro" id="IPR033132">
    <property type="entry name" value="GH_1_N_CS"/>
</dbReference>
<proteinExistence type="inferred from homology"/>
<dbReference type="PROSITE" id="PS00653">
    <property type="entry name" value="GLYCOSYL_HYDROL_F1_2"/>
    <property type="match status" value="1"/>
</dbReference>
<reference evidence="7 8" key="1">
    <citation type="submission" date="2010-05" db="EMBL/GenBank/DDBJ databases">
        <authorList>
            <person name="Qin X."/>
            <person name="Bachman B."/>
            <person name="Battles P."/>
            <person name="Bell A."/>
            <person name="Bess C."/>
            <person name="Bickham C."/>
            <person name="Chaboub L."/>
            <person name="Chen D."/>
            <person name="Coyle M."/>
            <person name="Deiros D.R."/>
            <person name="Dinh H."/>
            <person name="Forbes L."/>
            <person name="Fowler G."/>
            <person name="Francisco L."/>
            <person name="Fu Q."/>
            <person name="Gubbala S."/>
            <person name="Hale W."/>
            <person name="Han Y."/>
            <person name="Hemphill L."/>
            <person name="Highlander S.K."/>
            <person name="Hirani K."/>
            <person name="Hogues M."/>
            <person name="Jackson L."/>
            <person name="Jakkamsetti A."/>
            <person name="Javaid M."/>
            <person name="Jiang H."/>
            <person name="Korchina V."/>
            <person name="Kovar C."/>
            <person name="Lara F."/>
            <person name="Lee S."/>
            <person name="Mata R."/>
            <person name="Mathew T."/>
            <person name="Moen C."/>
            <person name="Morales K."/>
            <person name="Munidasa M."/>
            <person name="Nazareth L."/>
            <person name="Ngo R."/>
            <person name="Nguyen L."/>
            <person name="Okwuonu G."/>
            <person name="Ongeri F."/>
            <person name="Patil S."/>
            <person name="Petrosino J."/>
            <person name="Pham C."/>
            <person name="Pham P."/>
            <person name="Pu L.-L."/>
            <person name="Puazo M."/>
            <person name="Raj R."/>
            <person name="Reid J."/>
            <person name="Rouhana J."/>
            <person name="Saada N."/>
            <person name="Shang Y."/>
            <person name="Simmons D."/>
            <person name="Thornton R."/>
            <person name="Warren J."/>
            <person name="Weissenberger G."/>
            <person name="Zhang J."/>
            <person name="Zhang L."/>
            <person name="Zhou C."/>
            <person name="Zhu D."/>
            <person name="Muzny D."/>
            <person name="Worley K."/>
            <person name="Gibbs R."/>
        </authorList>
    </citation>
    <scope>NUCLEOTIDE SEQUENCE [LARGE SCALE GENOMIC DNA]</scope>
    <source>
        <strain evidence="7 8">NAP08</strain>
    </source>
</reference>
<accession>D5Q805</accession>
<evidence type="ECO:0000256" key="1">
    <source>
        <dbReference type="ARBA" id="ARBA00010838"/>
    </source>
</evidence>
<dbReference type="PANTHER" id="PTHR10353">
    <property type="entry name" value="GLYCOSYL HYDROLASE"/>
    <property type="match status" value="1"/>
</dbReference>
<dbReference type="InterPro" id="IPR017853">
    <property type="entry name" value="GH"/>
</dbReference>
<comment type="similarity">
    <text evidence="1 5">Belongs to the glycosyl hydrolase 1 family.</text>
</comment>
<dbReference type="GO" id="GO:0005829">
    <property type="term" value="C:cytosol"/>
    <property type="evidence" value="ECO:0007669"/>
    <property type="project" value="TreeGrafter"/>
</dbReference>
<dbReference type="PANTHER" id="PTHR10353:SF85">
    <property type="entry name" value="ARYL-PHOSPHO-BETA-D-GLUCOSIDASE BGLA"/>
    <property type="match status" value="1"/>
</dbReference>
<evidence type="ECO:0000256" key="6">
    <source>
        <dbReference type="RuleBase" id="RU004468"/>
    </source>
</evidence>
<gene>
    <name evidence="7" type="ORF">HMPREF0220_3039</name>
</gene>
<dbReference type="Gene3D" id="3.20.20.80">
    <property type="entry name" value="Glycosidases"/>
    <property type="match status" value="1"/>
</dbReference>